<accession>A0ABZ0K3X8</accession>
<keyword evidence="1" id="KW-0472">Membrane</keyword>
<name>A0ABZ0K3X8_9GAMM</name>
<dbReference type="EMBL" id="CP136522">
    <property type="protein sequence ID" value="WOT06648.1"/>
    <property type="molecule type" value="Genomic_DNA"/>
</dbReference>
<sequence length="342" mass="37715">MRQINRAITPFFSVISGAVKGTAAYDCLDNLQSNNESLVIKADKSLKLSSNQQLLAPLFTINTIAQLTSTVDESVEVVHGGKRETKSALFSRRGLLLVVLLHVLLIGSINQFGGRLPLKVTAVTPIKIQSYLYVAPNKRALEAVVDSTSRSKISDISIFEDKPVATLSGTDLKVEIDKTLESKPSTNDVLEVAGLKVEAHKLIEASQRREGANNKTANAMAFTRSYLQRKNDAALDTLIVDKANEYTGYSSISEIDNDMVELIFPEVNEYSKIPITDHRLDPNRIVRQGDTCYRIVKTPTPINPYAENIGFPFNCGGDKVHEAINDAISARLEKRMITSKKH</sequence>
<proteinExistence type="predicted"/>
<organism evidence="2 3">
    <name type="scientific">Shewanella youngdeokensis</name>
    <dbReference type="NCBI Taxonomy" id="2999068"/>
    <lineage>
        <taxon>Bacteria</taxon>
        <taxon>Pseudomonadati</taxon>
        <taxon>Pseudomonadota</taxon>
        <taxon>Gammaproteobacteria</taxon>
        <taxon>Alteromonadales</taxon>
        <taxon>Shewanellaceae</taxon>
        <taxon>Shewanella</taxon>
    </lineage>
</organism>
<evidence type="ECO:0000256" key="1">
    <source>
        <dbReference type="SAM" id="Phobius"/>
    </source>
</evidence>
<evidence type="ECO:0000313" key="3">
    <source>
        <dbReference type="Proteomes" id="UP001529491"/>
    </source>
</evidence>
<reference evidence="2 3" key="1">
    <citation type="submission" date="2023-10" db="EMBL/GenBank/DDBJ databases">
        <title>Complete genome sequence of Shewanella sp. DAU334.</title>
        <authorList>
            <person name="Lee Y.-S."/>
            <person name="Jeong H.-R."/>
            <person name="Hwang E.-J."/>
            <person name="Choi Y.-L."/>
            <person name="Kim G.-D."/>
        </authorList>
    </citation>
    <scope>NUCLEOTIDE SEQUENCE [LARGE SCALE GENOMIC DNA]</scope>
    <source>
        <strain evidence="2 3">DAU334</strain>
    </source>
</reference>
<protein>
    <submittedName>
        <fullName evidence="2">Uncharacterized protein</fullName>
    </submittedName>
</protein>
<gene>
    <name evidence="2" type="ORF">RGE70_07785</name>
</gene>
<keyword evidence="1" id="KW-0812">Transmembrane</keyword>
<keyword evidence="1" id="KW-1133">Transmembrane helix</keyword>
<keyword evidence="3" id="KW-1185">Reference proteome</keyword>
<dbReference type="Proteomes" id="UP001529491">
    <property type="component" value="Chromosome"/>
</dbReference>
<evidence type="ECO:0000313" key="2">
    <source>
        <dbReference type="EMBL" id="WOT06648.1"/>
    </source>
</evidence>
<feature type="transmembrane region" description="Helical" evidence="1">
    <location>
        <begin position="94"/>
        <end position="113"/>
    </location>
</feature>
<dbReference type="RefSeq" id="WP_310470922.1">
    <property type="nucleotide sequence ID" value="NZ_CP136522.1"/>
</dbReference>